<dbReference type="GO" id="GO:0070461">
    <property type="term" value="C:SAGA-type complex"/>
    <property type="evidence" value="ECO:0007669"/>
    <property type="project" value="UniProtKB-ARBA"/>
</dbReference>
<evidence type="ECO:0000256" key="3">
    <source>
        <dbReference type="ARBA" id="ARBA00022833"/>
    </source>
</evidence>
<proteinExistence type="predicted"/>
<reference evidence="4" key="1">
    <citation type="submission" date="2022-03" db="EMBL/GenBank/DDBJ databases">
        <authorList>
            <person name="Martin C."/>
        </authorList>
    </citation>
    <scope>NUCLEOTIDE SEQUENCE</scope>
</reference>
<dbReference type="PANTHER" id="PTHR22705">
    <property type="entry name" value="ZINC FINGER, ZZ DOMAIN CONTAINING 3"/>
    <property type="match status" value="1"/>
</dbReference>
<dbReference type="OrthoDB" id="20473at2759"/>
<dbReference type="PROSITE" id="PS50135">
    <property type="entry name" value="ZF_ZZ_2"/>
    <property type="match status" value="1"/>
</dbReference>
<comment type="caution">
    <text evidence="4">The sequence shown here is derived from an EMBL/GenBank/DDBJ whole genome shotgun (WGS) entry which is preliminary data.</text>
</comment>
<dbReference type="SUPFAM" id="SSF46689">
    <property type="entry name" value="Homeodomain-like"/>
    <property type="match status" value="1"/>
</dbReference>
<dbReference type="Pfam" id="PF00569">
    <property type="entry name" value="ZZ"/>
    <property type="match status" value="1"/>
</dbReference>
<dbReference type="GO" id="GO:0008270">
    <property type="term" value="F:zinc ion binding"/>
    <property type="evidence" value="ECO:0007669"/>
    <property type="project" value="UniProtKB-KW"/>
</dbReference>
<dbReference type="SUPFAM" id="SSF57850">
    <property type="entry name" value="RING/U-box"/>
    <property type="match status" value="1"/>
</dbReference>
<dbReference type="Gene3D" id="1.10.10.60">
    <property type="entry name" value="Homeodomain-like"/>
    <property type="match status" value="1"/>
</dbReference>
<gene>
    <name evidence="4" type="ORF">OFUS_LOCUS13471</name>
</gene>
<evidence type="ECO:0000256" key="2">
    <source>
        <dbReference type="ARBA" id="ARBA00022771"/>
    </source>
</evidence>
<dbReference type="InterPro" id="IPR001005">
    <property type="entry name" value="SANT/Myb"/>
</dbReference>
<evidence type="ECO:0000313" key="4">
    <source>
        <dbReference type="EMBL" id="CAH1787838.1"/>
    </source>
</evidence>
<dbReference type="InterPro" id="IPR037830">
    <property type="entry name" value="ZZZ3"/>
</dbReference>
<keyword evidence="5" id="KW-1185">Reference proteome</keyword>
<dbReference type="InterPro" id="IPR043145">
    <property type="entry name" value="Znf_ZZ_sf"/>
</dbReference>
<dbReference type="InterPro" id="IPR009057">
    <property type="entry name" value="Homeodomain-like_sf"/>
</dbReference>
<protein>
    <submittedName>
        <fullName evidence="4">Uncharacterized protein</fullName>
    </submittedName>
</protein>
<accession>A0A8J1V093</accession>
<dbReference type="EMBL" id="CAIIXF020000006">
    <property type="protein sequence ID" value="CAH1787838.1"/>
    <property type="molecule type" value="Genomic_DNA"/>
</dbReference>
<dbReference type="Gene3D" id="3.30.60.90">
    <property type="match status" value="1"/>
</dbReference>
<sequence>MASGVSIKTEPMESMSDDINNSLATATVVKDSTNMLEDLEDSTYYFETDHLALKDNADYRRLLRNISLLESQRQQSIKDLDRIIDIKEEALKDPIEFVQKLQRKADVGLPPKRKIAELPEIDWAQYTKVVEGLGATRHKTRGKKGDHSHSLAATLQGTNKSLLDTQVPSPLMDDIESSDNIIVRGRLKDESKSQTFNQLWTDEEQKRLEALLIEYPPEEIETHRYQKIAYALGNRTMHQVASRVQKYFIKLAKAGLPIPGRMPNMKAYKDKNKPVHHHHRHKHLYYQPSTFMQSYNPPVYMSDDDGESYMGDAYSLPSKDDDSSDDDIPSHLASTNEYLELMQLKSLRKRKIKEIGPPPFEHKGFKCDRCNCDPIIGKRWHCIDCSPDSFDFCDDCADSQYEIGQHNSSHRLKQVEPPQSKDSHIDRDYTGFTPGDYSYLDPNFMPAS</sequence>
<organism evidence="4 5">
    <name type="scientific">Owenia fusiformis</name>
    <name type="common">Polychaete worm</name>
    <dbReference type="NCBI Taxonomy" id="6347"/>
    <lineage>
        <taxon>Eukaryota</taxon>
        <taxon>Metazoa</taxon>
        <taxon>Spiralia</taxon>
        <taxon>Lophotrochozoa</taxon>
        <taxon>Annelida</taxon>
        <taxon>Polychaeta</taxon>
        <taxon>Sedentaria</taxon>
        <taxon>Canalipalpata</taxon>
        <taxon>Sabellida</taxon>
        <taxon>Oweniida</taxon>
        <taxon>Oweniidae</taxon>
        <taxon>Owenia</taxon>
    </lineage>
</organism>
<dbReference type="PANTHER" id="PTHR22705:SF0">
    <property type="entry name" value="ZZ-TYPE ZINC FINGER-CONTAINING PROTEIN 3"/>
    <property type="match status" value="1"/>
</dbReference>
<keyword evidence="1" id="KW-0479">Metal-binding</keyword>
<dbReference type="InterPro" id="IPR000433">
    <property type="entry name" value="Znf_ZZ"/>
</dbReference>
<evidence type="ECO:0000313" key="5">
    <source>
        <dbReference type="Proteomes" id="UP000749559"/>
    </source>
</evidence>
<keyword evidence="3" id="KW-0862">Zinc</keyword>
<evidence type="ECO:0000256" key="1">
    <source>
        <dbReference type="ARBA" id="ARBA00022723"/>
    </source>
</evidence>
<dbReference type="CDD" id="cd00167">
    <property type="entry name" value="SANT"/>
    <property type="match status" value="1"/>
</dbReference>
<name>A0A8J1V093_OWEFU</name>
<dbReference type="SMART" id="SM00717">
    <property type="entry name" value="SANT"/>
    <property type="match status" value="1"/>
</dbReference>
<dbReference type="AlphaFoldDB" id="A0A8J1V093"/>
<dbReference type="Proteomes" id="UP000749559">
    <property type="component" value="Unassembled WGS sequence"/>
</dbReference>
<keyword evidence="2" id="KW-0863">Zinc-finger</keyword>